<dbReference type="Proteomes" id="UP000189705">
    <property type="component" value="Unplaced"/>
</dbReference>
<dbReference type="AlphaFoldDB" id="A0A1U7S6D6"/>
<dbReference type="CDD" id="cd06454">
    <property type="entry name" value="KBL_like"/>
    <property type="match status" value="1"/>
</dbReference>
<dbReference type="GO" id="GO:0042541">
    <property type="term" value="P:hemoglobin biosynthetic process"/>
    <property type="evidence" value="ECO:0007669"/>
    <property type="project" value="TreeGrafter"/>
</dbReference>
<protein>
    <recommendedName>
        <fullName evidence="15">5-aminolevulinate synthase</fullName>
        <ecNumber evidence="15">2.3.1.37</ecNumber>
    </recommendedName>
    <alternativeName>
        <fullName evidence="15">5-aminolevulinic acid synthase</fullName>
    </alternativeName>
    <alternativeName>
        <fullName evidence="15">Delta-ALA synthase</fullName>
    </alternativeName>
    <alternativeName>
        <fullName evidence="15">Delta-aminolevulinate synthase</fullName>
    </alternativeName>
</protein>
<keyword evidence="16" id="KW-1133">Transmembrane helix</keyword>
<organism evidence="18 19">
    <name type="scientific">Alligator sinensis</name>
    <name type="common">Chinese alligator</name>
    <dbReference type="NCBI Taxonomy" id="38654"/>
    <lineage>
        <taxon>Eukaryota</taxon>
        <taxon>Metazoa</taxon>
        <taxon>Chordata</taxon>
        <taxon>Craniata</taxon>
        <taxon>Vertebrata</taxon>
        <taxon>Euteleostomi</taxon>
        <taxon>Archelosauria</taxon>
        <taxon>Archosauria</taxon>
        <taxon>Crocodylia</taxon>
        <taxon>Alligatoridae</taxon>
        <taxon>Alligatorinae</taxon>
        <taxon>Alligator</taxon>
    </lineage>
</organism>
<evidence type="ECO:0000256" key="8">
    <source>
        <dbReference type="ARBA" id="ARBA00023128"/>
    </source>
</evidence>
<dbReference type="RefSeq" id="XP_006032051.1">
    <property type="nucleotide sequence ID" value="XM_006031989.3"/>
</dbReference>
<evidence type="ECO:0000256" key="10">
    <source>
        <dbReference type="ARBA" id="ARBA00023136"/>
    </source>
</evidence>
<evidence type="ECO:0000256" key="5">
    <source>
        <dbReference type="ARBA" id="ARBA00022792"/>
    </source>
</evidence>
<dbReference type="PANTHER" id="PTHR13693:SF58">
    <property type="entry name" value="5-AMINOLEVULINATE SYNTHASE, ERYTHROID-SPECIFIC, MITOCHONDRIAL"/>
    <property type="match status" value="1"/>
</dbReference>
<dbReference type="EC" id="2.3.1.37" evidence="15"/>
<dbReference type="InParanoid" id="A0A1U7S6D6"/>
<evidence type="ECO:0000256" key="13">
    <source>
        <dbReference type="ARBA" id="ARBA00049013"/>
    </source>
</evidence>
<evidence type="ECO:0000256" key="14">
    <source>
        <dbReference type="RuleBase" id="RU003693"/>
    </source>
</evidence>
<evidence type="ECO:0000256" key="16">
    <source>
        <dbReference type="SAM" id="Phobius"/>
    </source>
</evidence>
<keyword evidence="9 15" id="KW-0350">Heme biosynthesis</keyword>
<dbReference type="PROSITE" id="PS00599">
    <property type="entry name" value="AA_TRANSFER_CLASS_2"/>
    <property type="match status" value="1"/>
</dbReference>
<evidence type="ECO:0000256" key="3">
    <source>
        <dbReference type="ARBA" id="ARBA00008392"/>
    </source>
</evidence>
<dbReference type="InterPro" id="IPR001917">
    <property type="entry name" value="Aminotrans_II_pyridoxalP_BS"/>
</dbReference>
<dbReference type="InterPro" id="IPR015424">
    <property type="entry name" value="PyrdxlP-dep_Trfase"/>
</dbReference>
<proteinExistence type="inferred from homology"/>
<dbReference type="GeneID" id="102375887"/>
<dbReference type="InterPro" id="IPR015422">
    <property type="entry name" value="PyrdxlP-dep_Trfase_small"/>
</dbReference>
<dbReference type="CTD" id="212"/>
<dbReference type="Gene3D" id="3.40.640.10">
    <property type="entry name" value="Type I PLP-dependent aspartate aminotransferase-like (Major domain)"/>
    <property type="match status" value="1"/>
</dbReference>
<comment type="pathway">
    <text evidence="2 15">Porphyrin-containing compound metabolism; protoporphyrin-IX biosynthesis; 5-aminolevulinate from glycine: step 1/1.</text>
</comment>
<evidence type="ECO:0000256" key="6">
    <source>
        <dbReference type="ARBA" id="ARBA00022898"/>
    </source>
</evidence>
<comment type="cofactor">
    <cofactor evidence="1 14">
        <name>pyridoxal 5'-phosphate</name>
        <dbReference type="ChEBI" id="CHEBI:597326"/>
    </cofactor>
</comment>
<comment type="similarity">
    <text evidence="3 14">Belongs to the class-II pyridoxal-phosphate-dependent aminotransferase family.</text>
</comment>
<keyword evidence="4 15" id="KW-0808">Transferase</keyword>
<feature type="domain" description="Aminotransferase class I/classII large" evidence="17">
    <location>
        <begin position="81"/>
        <end position="425"/>
    </location>
</feature>
<evidence type="ECO:0000256" key="1">
    <source>
        <dbReference type="ARBA" id="ARBA00001933"/>
    </source>
</evidence>
<dbReference type="KEGG" id="asn:102375887"/>
<accession>A0A1U7S6D6</accession>
<keyword evidence="18" id="KW-1185">Reference proteome</keyword>
<name>A0A1U7S6D6_ALLSI</name>
<feature type="transmembrane region" description="Helical" evidence="16">
    <location>
        <begin position="304"/>
        <end position="329"/>
    </location>
</feature>
<evidence type="ECO:0000256" key="11">
    <source>
        <dbReference type="ARBA" id="ARBA00023315"/>
    </source>
</evidence>
<keyword evidence="7" id="KW-0809">Transit peptide</keyword>
<dbReference type="InterPro" id="IPR010961">
    <property type="entry name" value="4pyrrol_synth_NH2levulA_synth"/>
</dbReference>
<dbReference type="NCBIfam" id="TIGR01821">
    <property type="entry name" value="5aminolev_synth"/>
    <property type="match status" value="1"/>
</dbReference>
<dbReference type="Gene3D" id="3.90.1150.10">
    <property type="entry name" value="Aspartate Aminotransferase, domain 1"/>
    <property type="match status" value="1"/>
</dbReference>
<comment type="function">
    <text evidence="12">Catalyzes the pyridoxal 5'-phosphate (PLP)-dependent condensation of succinyl-CoA and glycine to form aminolevulinic acid (ALA), with CoA and CO2 as by-products. Contributes significantly to heme formation during erythropoiesis.</text>
</comment>
<evidence type="ECO:0000313" key="18">
    <source>
        <dbReference type="Proteomes" id="UP000189705"/>
    </source>
</evidence>
<dbReference type="FunFam" id="3.40.640.10:FF:000006">
    <property type="entry name" value="5-aminolevulinate synthase, mitochondrial"/>
    <property type="match status" value="1"/>
</dbReference>
<dbReference type="FunCoup" id="A0A1U7S6D6">
    <property type="interactions" value="34"/>
</dbReference>
<dbReference type="GO" id="GO:0003870">
    <property type="term" value="F:5-aminolevulinate synthase activity"/>
    <property type="evidence" value="ECO:0007669"/>
    <property type="project" value="UniProtKB-EC"/>
</dbReference>
<evidence type="ECO:0000256" key="12">
    <source>
        <dbReference type="ARBA" id="ARBA00045913"/>
    </source>
</evidence>
<gene>
    <name evidence="19" type="primary">ALAS2</name>
</gene>
<evidence type="ECO:0000256" key="9">
    <source>
        <dbReference type="ARBA" id="ARBA00023133"/>
    </source>
</evidence>
<evidence type="ECO:0000259" key="17">
    <source>
        <dbReference type="Pfam" id="PF00155"/>
    </source>
</evidence>
<dbReference type="OrthoDB" id="10263824at2759"/>
<keyword evidence="6 14" id="KW-0663">Pyridoxal phosphate</keyword>
<dbReference type="InterPro" id="IPR050087">
    <property type="entry name" value="AON_synthase_class-II"/>
</dbReference>
<comment type="catalytic activity">
    <reaction evidence="13">
        <text>succinyl-CoA + glycine + H(+) = 5-aminolevulinate + CO2 + CoA</text>
        <dbReference type="Rhea" id="RHEA:12921"/>
        <dbReference type="ChEBI" id="CHEBI:15378"/>
        <dbReference type="ChEBI" id="CHEBI:16526"/>
        <dbReference type="ChEBI" id="CHEBI:57287"/>
        <dbReference type="ChEBI" id="CHEBI:57292"/>
        <dbReference type="ChEBI" id="CHEBI:57305"/>
        <dbReference type="ChEBI" id="CHEBI:356416"/>
        <dbReference type="EC" id="2.3.1.37"/>
    </reaction>
    <physiologicalReaction direction="left-to-right" evidence="13">
        <dbReference type="Rhea" id="RHEA:12922"/>
    </physiologicalReaction>
</comment>
<dbReference type="GO" id="GO:0006782">
    <property type="term" value="P:protoporphyrinogen IX biosynthetic process"/>
    <property type="evidence" value="ECO:0007669"/>
    <property type="project" value="UniProtKB-UniRule"/>
</dbReference>
<dbReference type="SUPFAM" id="SSF53383">
    <property type="entry name" value="PLP-dependent transferases"/>
    <property type="match status" value="1"/>
</dbReference>
<keyword evidence="11 15" id="KW-0012">Acyltransferase</keyword>
<evidence type="ECO:0000256" key="2">
    <source>
        <dbReference type="ARBA" id="ARBA00005029"/>
    </source>
</evidence>
<evidence type="ECO:0000256" key="15">
    <source>
        <dbReference type="RuleBase" id="RU910713"/>
    </source>
</evidence>
<sequence>MGTLGAAVQRAPPELQEDVATCSDTEEAPPRLQLPAGSFPYEQFFAERLAAKRQDHSYRVFRTVTRHVDTPPLARTDHGTDVAIWCSNDYLGLSRHPQVLHAATEALQAHGLGAGGTRNISGTSWFHVALELALAKLHRTDAALVFSSCFVANDATLSTLASLLPGCEVFSDAGNHASMIQGIRRSGAPRHIFRHNDPVHLDELLRHTEPSTPKIVAFETVHSMDGSICPLGELLEVARAHGALTFADEVHAVGLYGSRGGGIAERDGLQHQLDIVSGTLGKAVGAVGGYIAGPQMLVDAVRSLAPGLIFTTALPPAVLAGALAALAVLAGTEGRALRRAHQRHAAMLRRCLRDARLPALPSQSHIVPLRVGEAAACTRVSERLLTHDGIYIQAINYPTVPRGHELLRLAPTPHHTPPMIEHLVECLSRAWEAEGLPLMPPGDPTCGFCQRPLHLELLSQWERDCFGTLSVPLCA</sequence>
<dbReference type="eggNOG" id="KOG1360">
    <property type="taxonomic scope" value="Eukaryota"/>
</dbReference>
<keyword evidence="5" id="KW-0999">Mitochondrion inner membrane</keyword>
<dbReference type="GO" id="GO:0030170">
    <property type="term" value="F:pyridoxal phosphate binding"/>
    <property type="evidence" value="ECO:0007669"/>
    <property type="project" value="UniProtKB-UniRule"/>
</dbReference>
<keyword evidence="8 15" id="KW-0496">Mitochondrion</keyword>
<dbReference type="GO" id="GO:0048821">
    <property type="term" value="P:erythrocyte development"/>
    <property type="evidence" value="ECO:0007669"/>
    <property type="project" value="TreeGrafter"/>
</dbReference>
<evidence type="ECO:0000313" key="19">
    <source>
        <dbReference type="RefSeq" id="XP_006032051.1"/>
    </source>
</evidence>
<keyword evidence="16" id="KW-0812">Transmembrane</keyword>
<dbReference type="GO" id="GO:0005759">
    <property type="term" value="C:mitochondrial matrix"/>
    <property type="evidence" value="ECO:0007669"/>
    <property type="project" value="UniProtKB-UniRule"/>
</dbReference>
<keyword evidence="10 16" id="KW-0472">Membrane</keyword>
<dbReference type="Pfam" id="PF00155">
    <property type="entry name" value="Aminotran_1_2"/>
    <property type="match status" value="1"/>
</dbReference>
<dbReference type="InterPro" id="IPR004839">
    <property type="entry name" value="Aminotransferase_I/II_large"/>
</dbReference>
<reference evidence="19" key="1">
    <citation type="submission" date="2025-08" db="UniProtKB">
        <authorList>
            <consortium name="RefSeq"/>
        </authorList>
    </citation>
    <scope>IDENTIFICATION</scope>
</reference>
<dbReference type="STRING" id="38654.A0A1U7S6D6"/>
<dbReference type="PANTHER" id="PTHR13693">
    <property type="entry name" value="CLASS II AMINOTRANSFERASE/8-AMINO-7-OXONONANOATE SYNTHASE"/>
    <property type="match status" value="1"/>
</dbReference>
<dbReference type="GO" id="GO:0005743">
    <property type="term" value="C:mitochondrial inner membrane"/>
    <property type="evidence" value="ECO:0007669"/>
    <property type="project" value="UniProtKB-SubCell"/>
</dbReference>
<dbReference type="InterPro" id="IPR015421">
    <property type="entry name" value="PyrdxlP-dep_Trfase_major"/>
</dbReference>
<dbReference type="UniPathway" id="UPA00251">
    <property type="reaction ID" value="UER00375"/>
</dbReference>
<comment type="subcellular location">
    <subcellularLocation>
        <location evidence="15">Mitochondrion inner membrane</location>
        <topology evidence="15">Peripheral membrane protein</topology>
    </subcellularLocation>
    <text evidence="15">Localizes to the matrix side of the mitochondrion inner membrane.</text>
</comment>
<evidence type="ECO:0000256" key="4">
    <source>
        <dbReference type="ARBA" id="ARBA00022679"/>
    </source>
</evidence>
<evidence type="ECO:0000256" key="7">
    <source>
        <dbReference type="ARBA" id="ARBA00022946"/>
    </source>
</evidence>